<dbReference type="SUPFAM" id="SSF56935">
    <property type="entry name" value="Porins"/>
    <property type="match status" value="1"/>
</dbReference>
<name>A9H9T7_GLUDA</name>
<keyword evidence="3 12" id="KW-1134">Transmembrane beta strand</keyword>
<reference evidence="18 19" key="1">
    <citation type="journal article" date="2009" name="BMC Genomics">
        <title>Complete genome sequence of the sugarcane nitrogen-fixing endophyte Gluconacetobacter diazotrophicus Pal5.</title>
        <authorList>
            <person name="Bertalan M."/>
            <person name="Albano R."/>
            <person name="Padua V."/>
            <person name="Rouws L."/>
            <person name="Rojas C."/>
            <person name="Hemerly A."/>
            <person name="Teixeira K."/>
            <person name="Schwab S."/>
            <person name="Araujo J."/>
            <person name="Oliveira A."/>
            <person name="Franca L."/>
            <person name="Magalhaes V."/>
            <person name="Alqueres S."/>
            <person name="Cardoso A."/>
            <person name="Almeida W."/>
            <person name="Loureiro M.M."/>
            <person name="Nogueira E."/>
            <person name="Cidade D."/>
            <person name="Oliveira D."/>
            <person name="Simao T."/>
            <person name="Macedo J."/>
            <person name="Valadao A."/>
            <person name="Dreschsel M."/>
            <person name="Freitas F."/>
            <person name="Vidal M."/>
            <person name="Guedes H."/>
            <person name="Rodrigues E."/>
            <person name="Meneses C."/>
            <person name="Brioso P."/>
            <person name="Pozzer L."/>
            <person name="Figueiredo D."/>
            <person name="Montano H."/>
            <person name="Junior J."/>
            <person name="Filho G."/>
            <person name="Flores V."/>
            <person name="Ferreira B."/>
            <person name="Branco A."/>
            <person name="Gonzalez P."/>
            <person name="Guillobel H."/>
            <person name="Lemos M."/>
            <person name="Seibel L."/>
            <person name="Macedo J."/>
            <person name="Alves-Ferreira M."/>
            <person name="Sachetto-Martins G."/>
            <person name="Coelho A."/>
            <person name="Santos E."/>
            <person name="Amaral G."/>
            <person name="Neves A."/>
            <person name="Pacheco A.B."/>
            <person name="Carvalho D."/>
            <person name="Lery L."/>
            <person name="Bisch P."/>
            <person name="Rossle S.C."/>
            <person name="Urmenyi T."/>
            <person name="Kruger W.V."/>
            <person name="Martins O."/>
            <person name="Baldani J.I."/>
            <person name="Ferreira P.C."/>
        </authorList>
    </citation>
    <scope>NUCLEOTIDE SEQUENCE [LARGE SCALE GENOMIC DNA]</scope>
    <source>
        <strain evidence="19">ATCC 49037 / DSM 5601 / CCUG 37298 / CIP 103539 / LMG 7603 / PAl5</strain>
    </source>
</reference>
<keyword evidence="11 12" id="KW-0998">Cell outer membrane</keyword>
<evidence type="ECO:0000259" key="16">
    <source>
        <dbReference type="Pfam" id="PF00593"/>
    </source>
</evidence>
<dbReference type="GO" id="GO:0009279">
    <property type="term" value="C:cell outer membrane"/>
    <property type="evidence" value="ECO:0007669"/>
    <property type="project" value="UniProtKB-SubCell"/>
</dbReference>
<keyword evidence="4" id="KW-0410">Iron transport</keyword>
<keyword evidence="5 12" id="KW-0812">Transmembrane</keyword>
<dbReference type="GO" id="GO:0015344">
    <property type="term" value="F:siderophore uptake transmembrane transporter activity"/>
    <property type="evidence" value="ECO:0007669"/>
    <property type="project" value="TreeGrafter"/>
</dbReference>
<dbReference type="KEGG" id="gdi:GDI3807"/>
<evidence type="ECO:0000256" key="1">
    <source>
        <dbReference type="ARBA" id="ARBA00004571"/>
    </source>
</evidence>
<dbReference type="InterPro" id="IPR036942">
    <property type="entry name" value="Beta-barrel_TonB_sf"/>
</dbReference>
<feature type="signal peptide" evidence="15">
    <location>
        <begin position="1"/>
        <end position="21"/>
    </location>
</feature>
<evidence type="ECO:0000313" key="18">
    <source>
        <dbReference type="EMBL" id="CAP57750.1"/>
    </source>
</evidence>
<dbReference type="PANTHER" id="PTHR32552">
    <property type="entry name" value="FERRICHROME IRON RECEPTOR-RELATED"/>
    <property type="match status" value="1"/>
</dbReference>
<feature type="chain" id="PRO_5002739175" evidence="15">
    <location>
        <begin position="22"/>
        <end position="799"/>
    </location>
</feature>
<dbReference type="PROSITE" id="PS52016">
    <property type="entry name" value="TONB_DEPENDENT_REC_3"/>
    <property type="match status" value="1"/>
</dbReference>
<evidence type="ECO:0000256" key="13">
    <source>
        <dbReference type="RuleBase" id="RU003357"/>
    </source>
</evidence>
<dbReference type="Pfam" id="PF00593">
    <property type="entry name" value="TonB_dep_Rec_b-barrel"/>
    <property type="match status" value="1"/>
</dbReference>
<evidence type="ECO:0000256" key="5">
    <source>
        <dbReference type="ARBA" id="ARBA00022692"/>
    </source>
</evidence>
<evidence type="ECO:0000256" key="4">
    <source>
        <dbReference type="ARBA" id="ARBA00022496"/>
    </source>
</evidence>
<dbReference type="RefSeq" id="WP_012228596.1">
    <property type="nucleotide sequence ID" value="NC_010125.1"/>
</dbReference>
<evidence type="ECO:0000256" key="3">
    <source>
        <dbReference type="ARBA" id="ARBA00022452"/>
    </source>
</evidence>
<evidence type="ECO:0000256" key="14">
    <source>
        <dbReference type="SAM" id="MobiDB-lite"/>
    </source>
</evidence>
<keyword evidence="10 12" id="KW-0472">Membrane</keyword>
<keyword evidence="8" id="KW-0406">Ion transport</keyword>
<evidence type="ECO:0000256" key="8">
    <source>
        <dbReference type="ARBA" id="ARBA00023065"/>
    </source>
</evidence>
<dbReference type="Proteomes" id="UP000001176">
    <property type="component" value="Chromosome"/>
</dbReference>
<dbReference type="InterPro" id="IPR012910">
    <property type="entry name" value="Plug_dom"/>
</dbReference>
<keyword evidence="7" id="KW-0408">Iron</keyword>
<comment type="subcellular location">
    <subcellularLocation>
        <location evidence="1 12">Cell outer membrane</location>
        <topology evidence="1 12">Multi-pass membrane protein</topology>
    </subcellularLocation>
</comment>
<evidence type="ECO:0000256" key="15">
    <source>
        <dbReference type="SAM" id="SignalP"/>
    </source>
</evidence>
<evidence type="ECO:0000256" key="11">
    <source>
        <dbReference type="ARBA" id="ARBA00023237"/>
    </source>
</evidence>
<dbReference type="Gene3D" id="2.170.130.10">
    <property type="entry name" value="TonB-dependent receptor, plug domain"/>
    <property type="match status" value="1"/>
</dbReference>
<dbReference type="Pfam" id="PF07715">
    <property type="entry name" value="Plug"/>
    <property type="match status" value="1"/>
</dbReference>
<evidence type="ECO:0000256" key="7">
    <source>
        <dbReference type="ARBA" id="ARBA00023004"/>
    </source>
</evidence>
<evidence type="ECO:0000259" key="17">
    <source>
        <dbReference type="Pfam" id="PF07715"/>
    </source>
</evidence>
<keyword evidence="6 15" id="KW-0732">Signal</keyword>
<keyword evidence="18" id="KW-0675">Receptor</keyword>
<proteinExistence type="inferred from homology"/>
<evidence type="ECO:0000256" key="12">
    <source>
        <dbReference type="PROSITE-ProRule" id="PRU01360"/>
    </source>
</evidence>
<accession>A9H9T7</accession>
<keyword evidence="9 13" id="KW-0798">TonB box</keyword>
<evidence type="ECO:0000256" key="9">
    <source>
        <dbReference type="ARBA" id="ARBA00023077"/>
    </source>
</evidence>
<evidence type="ECO:0000256" key="6">
    <source>
        <dbReference type="ARBA" id="ARBA00022729"/>
    </source>
</evidence>
<keyword evidence="19" id="KW-1185">Reference proteome</keyword>
<dbReference type="EMBL" id="AM889285">
    <property type="protein sequence ID" value="CAP57750.1"/>
    <property type="molecule type" value="Genomic_DNA"/>
</dbReference>
<evidence type="ECO:0000256" key="10">
    <source>
        <dbReference type="ARBA" id="ARBA00023136"/>
    </source>
</evidence>
<feature type="domain" description="TonB-dependent receptor-like beta-barrel" evidence="16">
    <location>
        <begin position="307"/>
        <end position="760"/>
    </location>
</feature>
<dbReference type="InterPro" id="IPR000531">
    <property type="entry name" value="Beta-barrel_TonB"/>
</dbReference>
<dbReference type="InterPro" id="IPR037066">
    <property type="entry name" value="Plug_dom_sf"/>
</dbReference>
<feature type="domain" description="TonB-dependent receptor plug" evidence="17">
    <location>
        <begin position="86"/>
        <end position="195"/>
    </location>
</feature>
<dbReference type="Gene3D" id="2.40.170.20">
    <property type="entry name" value="TonB-dependent receptor, beta-barrel domain"/>
    <property type="match status" value="1"/>
</dbReference>
<evidence type="ECO:0000313" key="19">
    <source>
        <dbReference type="Proteomes" id="UP000001176"/>
    </source>
</evidence>
<dbReference type="InterPro" id="IPR039426">
    <property type="entry name" value="TonB-dep_rcpt-like"/>
</dbReference>
<gene>
    <name evidence="18" type="primary">TonB</name>
    <name evidence="18" type="ordered locus">GDI3807</name>
</gene>
<keyword evidence="2 12" id="KW-0813">Transport</keyword>
<organism evidence="18 19">
    <name type="scientific">Gluconacetobacter diazotrophicus (strain ATCC 49037 / DSM 5601 / CCUG 37298 / CIP 103539 / LMG 7603 / PAl5)</name>
    <dbReference type="NCBI Taxonomy" id="272568"/>
    <lineage>
        <taxon>Bacteria</taxon>
        <taxon>Pseudomonadati</taxon>
        <taxon>Pseudomonadota</taxon>
        <taxon>Alphaproteobacteria</taxon>
        <taxon>Acetobacterales</taxon>
        <taxon>Acetobacteraceae</taxon>
        <taxon>Gluconacetobacter</taxon>
    </lineage>
</organism>
<feature type="region of interest" description="Disordered" evidence="14">
    <location>
        <begin position="36"/>
        <end position="61"/>
    </location>
</feature>
<evidence type="ECO:0000256" key="2">
    <source>
        <dbReference type="ARBA" id="ARBA00022448"/>
    </source>
</evidence>
<protein>
    <submittedName>
        <fullName evidence="18">Putative TonB-dependent receptor</fullName>
    </submittedName>
</protein>
<comment type="similarity">
    <text evidence="12 13">Belongs to the TonB-dependent receptor family.</text>
</comment>
<dbReference type="PANTHER" id="PTHR32552:SF89">
    <property type="entry name" value="CATECHOLATE SIDEROPHORE RECEPTOR FIU"/>
    <property type="match status" value="1"/>
</dbReference>
<dbReference type="AlphaFoldDB" id="A9H9T7"/>
<sequence length="799" mass="87241">MKTLGLVLFSTVAIWAGRSYGADVAAAPRASGGHKVGGGAARGVTTHGQATHGQAARRPKASAFRTAPPAVEAIAVSANPHVSHGSEQFVGRDVMDRFVPGTSPLQILAATTPGVSFGSDDPFGLDGVANTLYLRGFTQSQIGATLDGIPLGDQGFMQYNGLDINEAVIQDNISSIGVSQGAGAVDVPSAQNLGGAIRYFTADPTDRTGGNLSQTFGSNTTVRTMGSVDSGVLNATGTKFRASFARTDDNKWKGYGDQLEYQANFKLVQPIQDRGTISAIFNWSEFDQYNYMNYSLNMLKKFGATGSDFLTPNYAEAYEAALGNYSSSIAALGNATDESNATQYDGAQIQRNYLSAITSQLRLAPNLEENTVLYAHLSSGDYEATPTFPSPTGAPFSQLDSHQGIRRIGFTQSFRYTIARNHIDTGVWYENNSYWFPAELYSQPALGQGRPRNALGPFVDPYATWFSDSFNTNTFQFHLQDTYDILPHLQISAGFRSLIATTHGGAVYNNQSLTGQAELPRGALTAASAFLPHVALDYHFRDHHEFYIDIAENMRAYTYNPFLMSDGAWSVENQSEFQSVKTKIRPERTWTYLGGYRYNSTLISAQADAYHVDYYNRLENITTGTPTNPINSFVNTGKETITGVDAAVTLRPVRGLEFFNSMSFAKEQYGGGVDYEGKYYDLKGKNQVGYPTWMYKTSLSYAYRRARVSFNATYTGSRPLSYMNDTHVSPYWLAGLSASYDFGSIGFMKNLGVSFNVYNLFNTTYVGGMGLFGYPISGDSPTLFIGAPRQFFGSVRASF</sequence>